<dbReference type="GO" id="GO:0006631">
    <property type="term" value="P:fatty acid metabolic process"/>
    <property type="evidence" value="ECO:0007669"/>
    <property type="project" value="UniProtKB-KW"/>
</dbReference>
<dbReference type="Pfam" id="PF00501">
    <property type="entry name" value="AMP-binding"/>
    <property type="match status" value="1"/>
</dbReference>
<dbReference type="PANTHER" id="PTHR43859">
    <property type="entry name" value="ACYL-ACTIVATING ENZYME"/>
    <property type="match status" value="1"/>
</dbReference>
<accession>D3RZA8</accession>
<dbReference type="STRING" id="589924.Ferp_1675"/>
<feature type="domain" description="AMP-binding enzyme C-terminal" evidence="6">
    <location>
        <begin position="449"/>
        <end position="530"/>
    </location>
</feature>
<dbReference type="HOGENOM" id="CLU_000022_59_5_2"/>
<dbReference type="GO" id="GO:0016874">
    <property type="term" value="F:ligase activity"/>
    <property type="evidence" value="ECO:0007669"/>
    <property type="project" value="UniProtKB-KW"/>
</dbReference>
<gene>
    <name evidence="7" type="ordered locus">Ferp_1675</name>
</gene>
<evidence type="ECO:0000313" key="8">
    <source>
        <dbReference type="Proteomes" id="UP000002613"/>
    </source>
</evidence>
<protein>
    <submittedName>
        <fullName evidence="7">AMP-dependent synthetase and ligase</fullName>
    </submittedName>
</protein>
<name>D3RZA8_FERPA</name>
<feature type="domain" description="AMP-dependent synthetase/ligase" evidence="5">
    <location>
        <begin position="25"/>
        <end position="398"/>
    </location>
</feature>
<dbReference type="Proteomes" id="UP000002613">
    <property type="component" value="Chromosome"/>
</dbReference>
<dbReference type="AlphaFoldDB" id="D3RZA8"/>
<dbReference type="Gene3D" id="3.30.300.30">
    <property type="match status" value="1"/>
</dbReference>
<dbReference type="PANTHER" id="PTHR43859:SF4">
    <property type="entry name" value="BUTANOATE--COA LIGASE AAE1-RELATED"/>
    <property type="match status" value="1"/>
</dbReference>
<dbReference type="EMBL" id="CP001899">
    <property type="protein sequence ID" value="ADC65821.1"/>
    <property type="molecule type" value="Genomic_DNA"/>
</dbReference>
<dbReference type="Pfam" id="PF13193">
    <property type="entry name" value="AMP-binding_C"/>
    <property type="match status" value="1"/>
</dbReference>
<dbReference type="InterPro" id="IPR045851">
    <property type="entry name" value="AMP-bd_C_sf"/>
</dbReference>
<reference evidence="8" key="1">
    <citation type="submission" date="2010-02" db="EMBL/GenBank/DDBJ databases">
        <title>Complete sequence of Ferroglobus placidus DSM 10642.</title>
        <authorList>
            <consortium name="US DOE Joint Genome Institute"/>
            <person name="Lucas S."/>
            <person name="Copeland A."/>
            <person name="Lapidus A."/>
            <person name="Cheng J.-F."/>
            <person name="Bruce D."/>
            <person name="Goodwin L."/>
            <person name="Pitluck S."/>
            <person name="Saunders E."/>
            <person name="Brettin T."/>
            <person name="Detter J.C."/>
            <person name="Han C."/>
            <person name="Tapia R."/>
            <person name="Larimer F."/>
            <person name="Land M."/>
            <person name="Hauser L."/>
            <person name="Kyrpides N."/>
            <person name="Ivanova N."/>
            <person name="Holmes D."/>
            <person name="Lovley D."/>
            <person name="Kyrpides N."/>
            <person name="Anderson I.J."/>
            <person name="Woyke T."/>
        </authorList>
    </citation>
    <scope>NUCLEOTIDE SEQUENCE [LARGE SCALE GENOMIC DNA]</scope>
    <source>
        <strain evidence="8">DSM 10642 / AEDII12DO</strain>
    </source>
</reference>
<evidence type="ECO:0000256" key="2">
    <source>
        <dbReference type="ARBA" id="ARBA00022598"/>
    </source>
</evidence>
<dbReference type="eggNOG" id="arCOG00856">
    <property type="taxonomic scope" value="Archaea"/>
</dbReference>
<dbReference type="FunFam" id="3.30.300.30:FF:000008">
    <property type="entry name" value="2,3-dihydroxybenzoate-AMP ligase"/>
    <property type="match status" value="1"/>
</dbReference>
<reference evidence="7 8" key="2">
    <citation type="journal article" date="2011" name="Stand. Genomic Sci.">
        <title>Complete genome sequence of Ferroglobus placidus AEDII12DO.</title>
        <authorList>
            <person name="Anderson I."/>
            <person name="Risso C."/>
            <person name="Holmes D."/>
            <person name="Lucas S."/>
            <person name="Copeland A."/>
            <person name="Lapidus A."/>
            <person name="Cheng J.F."/>
            <person name="Bruce D."/>
            <person name="Goodwin L."/>
            <person name="Pitluck S."/>
            <person name="Saunders E."/>
            <person name="Brettin T."/>
            <person name="Detter J.C."/>
            <person name="Han C."/>
            <person name="Tapia R."/>
            <person name="Larimer F."/>
            <person name="Land M."/>
            <person name="Hauser L."/>
            <person name="Woyke T."/>
            <person name="Lovley D."/>
            <person name="Kyrpides N."/>
            <person name="Ivanova N."/>
        </authorList>
    </citation>
    <scope>NUCLEOTIDE SEQUENCE [LARGE SCALE GENOMIC DNA]</scope>
    <source>
        <strain evidence="8">DSM 10642 / AEDII12DO</strain>
    </source>
</reference>
<evidence type="ECO:0000259" key="5">
    <source>
        <dbReference type="Pfam" id="PF00501"/>
    </source>
</evidence>
<dbReference type="SUPFAM" id="SSF56801">
    <property type="entry name" value="Acetyl-CoA synthetase-like"/>
    <property type="match status" value="1"/>
</dbReference>
<dbReference type="Gene3D" id="3.40.50.12780">
    <property type="entry name" value="N-terminal domain of ligase-like"/>
    <property type="match status" value="1"/>
</dbReference>
<evidence type="ECO:0000256" key="4">
    <source>
        <dbReference type="ARBA" id="ARBA00023098"/>
    </source>
</evidence>
<dbReference type="CDD" id="cd12119">
    <property type="entry name" value="ttLC_FACS_AlkK_like"/>
    <property type="match status" value="1"/>
</dbReference>
<dbReference type="NCBIfam" id="NF004837">
    <property type="entry name" value="PRK06187.1"/>
    <property type="match status" value="1"/>
</dbReference>
<dbReference type="PROSITE" id="PS00455">
    <property type="entry name" value="AMP_BINDING"/>
    <property type="match status" value="1"/>
</dbReference>
<evidence type="ECO:0000256" key="3">
    <source>
        <dbReference type="ARBA" id="ARBA00022832"/>
    </source>
</evidence>
<dbReference type="KEGG" id="fpl:Ferp_1675"/>
<comment type="similarity">
    <text evidence="1">Belongs to the ATP-dependent AMP-binding enzyme family.</text>
</comment>
<keyword evidence="4" id="KW-0443">Lipid metabolism</keyword>
<proteinExistence type="inferred from homology"/>
<keyword evidence="8" id="KW-1185">Reference proteome</keyword>
<evidence type="ECO:0000313" key="7">
    <source>
        <dbReference type="EMBL" id="ADC65821.1"/>
    </source>
</evidence>
<organism evidence="7 8">
    <name type="scientific">Ferroglobus placidus (strain DSM 10642 / AEDII12DO)</name>
    <dbReference type="NCBI Taxonomy" id="589924"/>
    <lineage>
        <taxon>Archaea</taxon>
        <taxon>Methanobacteriati</taxon>
        <taxon>Methanobacteriota</taxon>
        <taxon>Archaeoglobi</taxon>
        <taxon>Archaeoglobales</taxon>
        <taxon>Archaeoglobaceae</taxon>
        <taxon>Ferroglobus</taxon>
    </lineage>
</organism>
<dbReference type="InterPro" id="IPR025110">
    <property type="entry name" value="AMP-bd_C"/>
</dbReference>
<sequence length="542" mass="61918">MLAGGSMYDFQLILKHVLEHGVRWAPKQEIVYRDLVRYTYEDLYERVHRLASALEEIGVKKGTKVAVLDWDTHRYLECYFAVPMMGAILHNVNVRLSLEDILYTMKHAEDEVVLVNREFLPLIEKIKDKLDTVKNYVILTDDEMPETDLTDLEYEEMLKKASKDYEFPDLDEKTTATLGYTTGTTGRPKGVYFNHRQLVLHTLAVALEFAAYEDYWVSFRSNDVYMPLTPMFHVHAWGIPYVATLLGVKQVYPGRYEPRRIAELVKKEGVTLSHCVPTILNMVLSALKEDERLDGWKVVIGGSKLPKGLALKAIEKGIKITSGYGMSETCPVLTIAKLKPELLSLSDEEKIEYYVKTGFPIPFVYLRVVKEDWKDVEPNERDMGEIVVRAPWLTPEYLKDPEKTKELWEGGWLHTGDIAVVDKHGYVNIVDRIKDVIKSGGEWISSLTLESLISTHPAVQEVAVVGIPDEKWGERPLAVIVVKKEFEGKVSEEEIKKHLMKFVEEGKITKWAVPDKIVFVNEIPKTSVGKINKRALKDMFSG</sequence>
<dbReference type="PaxDb" id="589924-Ferp_1675"/>
<evidence type="ECO:0000256" key="1">
    <source>
        <dbReference type="ARBA" id="ARBA00006432"/>
    </source>
</evidence>
<dbReference type="InterPro" id="IPR020845">
    <property type="entry name" value="AMP-binding_CS"/>
</dbReference>
<keyword evidence="3" id="KW-0276">Fatty acid metabolism</keyword>
<evidence type="ECO:0000259" key="6">
    <source>
        <dbReference type="Pfam" id="PF13193"/>
    </source>
</evidence>
<dbReference type="InterPro" id="IPR042099">
    <property type="entry name" value="ANL_N_sf"/>
</dbReference>
<keyword evidence="2 7" id="KW-0436">Ligase</keyword>
<dbReference type="InterPro" id="IPR000873">
    <property type="entry name" value="AMP-dep_synth/lig_dom"/>
</dbReference>